<dbReference type="SUPFAM" id="SSF69593">
    <property type="entry name" value="Glycerol-3-phosphate (1)-acyltransferase"/>
    <property type="match status" value="1"/>
</dbReference>
<reference evidence="5 6" key="1">
    <citation type="submission" date="2020-08" db="EMBL/GenBank/DDBJ databases">
        <title>Genomic Encyclopedia of Type Strains, Phase IV (KMG-IV): sequencing the most valuable type-strain genomes for metagenomic binning, comparative biology and taxonomic classification.</title>
        <authorList>
            <person name="Goeker M."/>
        </authorList>
    </citation>
    <scope>NUCLEOTIDE SEQUENCE [LARGE SCALE GENOMIC DNA]</scope>
    <source>
        <strain evidence="5 6">DSM 103725</strain>
    </source>
</reference>
<comment type="caution">
    <text evidence="5">The sequence shown here is derived from an EMBL/GenBank/DDBJ whole genome shotgun (WGS) entry which is preliminary data.</text>
</comment>
<dbReference type="CDD" id="cd07989">
    <property type="entry name" value="LPLAT_AGPAT-like"/>
    <property type="match status" value="1"/>
</dbReference>
<dbReference type="Pfam" id="PF01553">
    <property type="entry name" value="Acyltransferase"/>
    <property type="match status" value="1"/>
</dbReference>
<dbReference type="Proteomes" id="UP000541810">
    <property type="component" value="Unassembled WGS sequence"/>
</dbReference>
<dbReference type="SMART" id="SM00563">
    <property type="entry name" value="PlsC"/>
    <property type="match status" value="1"/>
</dbReference>
<dbReference type="InterPro" id="IPR002123">
    <property type="entry name" value="Plipid/glycerol_acylTrfase"/>
</dbReference>
<accession>A0A7X0LL04</accession>
<evidence type="ECO:0000313" key="6">
    <source>
        <dbReference type="Proteomes" id="UP000541810"/>
    </source>
</evidence>
<dbReference type="AlphaFoldDB" id="A0A7X0LL04"/>
<organism evidence="5 6">
    <name type="scientific">Algisphaera agarilytica</name>
    <dbReference type="NCBI Taxonomy" id="1385975"/>
    <lineage>
        <taxon>Bacteria</taxon>
        <taxon>Pseudomonadati</taxon>
        <taxon>Planctomycetota</taxon>
        <taxon>Phycisphaerae</taxon>
        <taxon>Phycisphaerales</taxon>
        <taxon>Phycisphaeraceae</taxon>
        <taxon>Algisphaera</taxon>
    </lineage>
</organism>
<keyword evidence="3 5" id="KW-0012">Acyltransferase</keyword>
<sequence length="413" mass="46059">MLDFSDQPYQYFPPKHSRFWSALLLYHNRTRHLPGTQQIMEVVPSGHDELLEQLKPGDRLVFLPNHSTHADAAIFLEALRQLGISSLLMAAYDVFLRGRVHRFTMQRMGAFAVDRDGSDPKPMKQALATLEAGKHALSIFPEGNVYLTNDRVTPFMDGAAFIALKAQQALQKADDTSGRILAVPVSIKATHLTNARMKVTQRFEPLGNQLGVEADFHAEPIKAVYQAAEIALHRNLKQRGLDVPDAPDLGSLVEQAATNVLERLEAKLEVTPKPKDSLLDRVRSARRLIHEVRIDPERAVDHAAAATWADEAMLAYRIASYPMGYAAEKPTLDRVSETVEKLEEDLLTRMPAPMCRRHAYVHFNAPIDVSDLLTEHPKLRAAVGAFTSQTEAAVQAGIDHLNHHNPHPGGQMW</sequence>
<gene>
    <name evidence="5" type="ORF">HNQ40_002801</name>
</gene>
<feature type="domain" description="Phospholipid/glycerol acyltransferase" evidence="4">
    <location>
        <begin position="60"/>
        <end position="190"/>
    </location>
</feature>
<name>A0A7X0LL04_9BACT</name>
<comment type="pathway">
    <text evidence="1">Lipid metabolism.</text>
</comment>
<dbReference type="PANTHER" id="PTHR10434">
    <property type="entry name" value="1-ACYL-SN-GLYCEROL-3-PHOSPHATE ACYLTRANSFERASE"/>
    <property type="match status" value="1"/>
</dbReference>
<dbReference type="GO" id="GO:0003841">
    <property type="term" value="F:1-acylglycerol-3-phosphate O-acyltransferase activity"/>
    <property type="evidence" value="ECO:0007669"/>
    <property type="project" value="TreeGrafter"/>
</dbReference>
<dbReference type="EMBL" id="JACHGY010000001">
    <property type="protein sequence ID" value="MBB6430995.1"/>
    <property type="molecule type" value="Genomic_DNA"/>
</dbReference>
<evidence type="ECO:0000259" key="4">
    <source>
        <dbReference type="SMART" id="SM00563"/>
    </source>
</evidence>
<dbReference type="GO" id="GO:0006654">
    <property type="term" value="P:phosphatidic acid biosynthetic process"/>
    <property type="evidence" value="ECO:0007669"/>
    <property type="project" value="TreeGrafter"/>
</dbReference>
<protein>
    <submittedName>
        <fullName evidence="5">1-acyl-sn-glycerol-3-phosphate acyltransferase</fullName>
    </submittedName>
</protein>
<keyword evidence="6" id="KW-1185">Reference proteome</keyword>
<proteinExistence type="predicted"/>
<dbReference type="RefSeq" id="WP_184678494.1">
    <property type="nucleotide sequence ID" value="NZ_JACHGY010000001.1"/>
</dbReference>
<evidence type="ECO:0000256" key="1">
    <source>
        <dbReference type="ARBA" id="ARBA00005189"/>
    </source>
</evidence>
<keyword evidence="2 5" id="KW-0808">Transferase</keyword>
<evidence type="ECO:0000256" key="3">
    <source>
        <dbReference type="ARBA" id="ARBA00023315"/>
    </source>
</evidence>
<dbReference type="PANTHER" id="PTHR10434:SF11">
    <property type="entry name" value="1-ACYL-SN-GLYCEROL-3-PHOSPHATE ACYLTRANSFERASE"/>
    <property type="match status" value="1"/>
</dbReference>
<evidence type="ECO:0000313" key="5">
    <source>
        <dbReference type="EMBL" id="MBB6430995.1"/>
    </source>
</evidence>
<evidence type="ECO:0000256" key="2">
    <source>
        <dbReference type="ARBA" id="ARBA00022679"/>
    </source>
</evidence>